<dbReference type="EMBL" id="JX100814">
    <property type="protein sequence ID" value="AFU86739.1"/>
    <property type="molecule type" value="Genomic_DNA"/>
</dbReference>
<evidence type="ECO:0000313" key="2">
    <source>
        <dbReference type="EMBL" id="AFU86739.1"/>
    </source>
</evidence>
<evidence type="ECO:0000256" key="1">
    <source>
        <dbReference type="SAM" id="Coils"/>
    </source>
</evidence>
<reference evidence="2 3" key="1">
    <citation type="journal article" date="2012" name="BMC Genomics">
        <title>The Caulobacter crescentus phage phiCbK: genomics of a canonical phage.</title>
        <authorList>
            <person name="Gill J.J."/>
            <person name="Berry J.D."/>
            <person name="Russell W.K."/>
            <person name="Lessor L."/>
            <person name="Escobar Garcia D.A."/>
            <person name="Hernandez D."/>
            <person name="Kane A."/>
            <person name="Keene J."/>
            <person name="Maddox M."/>
            <person name="Martin R."/>
            <person name="Mohan S."/>
            <person name="Thorn A.M."/>
            <person name="Russell D.H."/>
            <person name="Young R."/>
        </authorList>
    </citation>
    <scope>NUCLEOTIDE SEQUENCE [LARGE SCALE GENOMIC DNA]</scope>
</reference>
<dbReference type="KEGG" id="vg:13996038"/>
<organism evidence="2 3">
    <name type="scientific">Caulobacter phage CcrRogue</name>
    <dbReference type="NCBI Taxonomy" id="2927986"/>
    <lineage>
        <taxon>Viruses</taxon>
        <taxon>Duplodnaviria</taxon>
        <taxon>Heunggongvirae</taxon>
        <taxon>Uroviricota</taxon>
        <taxon>Caudoviricetes</taxon>
        <taxon>Jeanschmidtviridae</taxon>
        <taxon>Poindextervirus</taxon>
        <taxon>Poindextervirus rogue</taxon>
    </lineage>
</organism>
<evidence type="ECO:0000313" key="3">
    <source>
        <dbReference type="Proteomes" id="UP000000461"/>
    </source>
</evidence>
<sequence length="73" mass="8027">MGSYTYCPNRTCGAGLGPPSIREVVENERKCPHCGGDVPVYDSLADVLERMEGKIEELQEEVRVLREGDDLGS</sequence>
<gene>
    <name evidence="2" type="ORF">CcrRogue_gp257</name>
</gene>
<keyword evidence="1" id="KW-0175">Coiled coil</keyword>
<accession>K4JND3</accession>
<dbReference type="OrthoDB" id="39551at10239"/>
<feature type="coiled-coil region" evidence="1">
    <location>
        <begin position="41"/>
        <end position="68"/>
    </location>
</feature>
<dbReference type="Proteomes" id="UP000000461">
    <property type="component" value="Segment"/>
</dbReference>
<proteinExistence type="predicted"/>
<name>K4JND3_9CAUD</name>
<keyword evidence="3" id="KW-1185">Reference proteome</keyword>
<protein>
    <submittedName>
        <fullName evidence="2">Uncharacterized protein</fullName>
    </submittedName>
</protein>